<protein>
    <submittedName>
        <fullName evidence="1">Uncharacterized protein</fullName>
    </submittedName>
</protein>
<dbReference type="EMBL" id="AP014648">
    <property type="protein sequence ID" value="BAQ18314.1"/>
    <property type="molecule type" value="Genomic_DNA"/>
</dbReference>
<name>A0A0A8K8K2_9HYPH</name>
<reference evidence="1 2" key="1">
    <citation type="submission" date="2014-09" db="EMBL/GenBank/DDBJ databases">
        <title>Genome sequencing of Methyloceanibacter caenitepidi Gela4.</title>
        <authorList>
            <person name="Takeuchi M."/>
            <person name="Susumu S."/>
            <person name="Kamagata Y."/>
            <person name="Oshima K."/>
            <person name="Hattori M."/>
            <person name="Iwasaki W."/>
        </authorList>
    </citation>
    <scope>NUCLEOTIDE SEQUENCE [LARGE SCALE GENOMIC DNA]</scope>
    <source>
        <strain evidence="1 2">Gela4</strain>
    </source>
</reference>
<dbReference type="AlphaFoldDB" id="A0A0A8K8K2"/>
<sequence>MIGYTLGMSDEPEWKPIDLSEKPLPKSIRVEVPAPFDRLAPGMKYVIADDGSARPVENFEGAGSGRQIIVGERTGDRR</sequence>
<dbReference type="Proteomes" id="UP000031643">
    <property type="component" value="Chromosome"/>
</dbReference>
<accession>A0A0A8K8K2</accession>
<evidence type="ECO:0000313" key="1">
    <source>
        <dbReference type="EMBL" id="BAQ18314.1"/>
    </source>
</evidence>
<proteinExistence type="predicted"/>
<dbReference type="STRING" id="1384459.GL4_2881"/>
<gene>
    <name evidence="1" type="ORF">GL4_2881</name>
</gene>
<keyword evidence="2" id="KW-1185">Reference proteome</keyword>
<dbReference type="KEGG" id="mcg:GL4_2881"/>
<organism evidence="1 2">
    <name type="scientific">Methyloceanibacter caenitepidi</name>
    <dbReference type="NCBI Taxonomy" id="1384459"/>
    <lineage>
        <taxon>Bacteria</taxon>
        <taxon>Pseudomonadati</taxon>
        <taxon>Pseudomonadota</taxon>
        <taxon>Alphaproteobacteria</taxon>
        <taxon>Hyphomicrobiales</taxon>
        <taxon>Hyphomicrobiaceae</taxon>
        <taxon>Methyloceanibacter</taxon>
    </lineage>
</organism>
<dbReference type="HOGENOM" id="CLU_2617925_0_0_5"/>
<evidence type="ECO:0000313" key="2">
    <source>
        <dbReference type="Proteomes" id="UP000031643"/>
    </source>
</evidence>